<dbReference type="Pfam" id="PF00072">
    <property type="entry name" value="Response_reg"/>
    <property type="match status" value="1"/>
</dbReference>
<evidence type="ECO:0000256" key="3">
    <source>
        <dbReference type="ARBA" id="ARBA00022553"/>
    </source>
</evidence>
<dbReference type="InterPro" id="IPR018062">
    <property type="entry name" value="HTH_AraC-typ_CS"/>
</dbReference>
<dbReference type="PROSITE" id="PS01124">
    <property type="entry name" value="HTH_ARAC_FAMILY_2"/>
    <property type="match status" value="1"/>
</dbReference>
<feature type="modified residue" description="4-aspartylphosphate" evidence="8">
    <location>
        <position position="57"/>
    </location>
</feature>
<dbReference type="InterPro" id="IPR001789">
    <property type="entry name" value="Sig_transdc_resp-reg_receiver"/>
</dbReference>
<dbReference type="PROSITE" id="PS00041">
    <property type="entry name" value="HTH_ARAC_FAMILY_1"/>
    <property type="match status" value="1"/>
</dbReference>
<keyword evidence="5" id="KW-0805">Transcription regulation</keyword>
<dbReference type="SUPFAM" id="SSF52172">
    <property type="entry name" value="CheY-like"/>
    <property type="match status" value="1"/>
</dbReference>
<dbReference type="Gene3D" id="3.40.50.2300">
    <property type="match status" value="1"/>
</dbReference>
<dbReference type="CDD" id="cd17536">
    <property type="entry name" value="REC_YesN-like"/>
    <property type="match status" value="1"/>
</dbReference>
<organism evidence="11 12">
    <name type="scientific">Paenibacillus puldeungensis</name>
    <dbReference type="NCBI Taxonomy" id="696536"/>
    <lineage>
        <taxon>Bacteria</taxon>
        <taxon>Bacillati</taxon>
        <taxon>Bacillota</taxon>
        <taxon>Bacilli</taxon>
        <taxon>Bacillales</taxon>
        <taxon>Paenibacillaceae</taxon>
        <taxon>Paenibacillus</taxon>
    </lineage>
</organism>
<keyword evidence="3 8" id="KW-0597">Phosphoprotein</keyword>
<keyword evidence="12" id="KW-1185">Reference proteome</keyword>
<dbReference type="RefSeq" id="WP_379319959.1">
    <property type="nucleotide sequence ID" value="NZ_JBHTLM010000010.1"/>
</dbReference>
<dbReference type="Gene3D" id="1.10.10.60">
    <property type="entry name" value="Homeodomain-like"/>
    <property type="match status" value="2"/>
</dbReference>
<keyword evidence="6" id="KW-0238">DNA-binding</keyword>
<evidence type="ECO:0000256" key="8">
    <source>
        <dbReference type="PROSITE-ProRule" id="PRU00169"/>
    </source>
</evidence>
<dbReference type="SMART" id="SM00342">
    <property type="entry name" value="HTH_ARAC"/>
    <property type="match status" value="1"/>
</dbReference>
<dbReference type="EMBL" id="JBHTLM010000010">
    <property type="protein sequence ID" value="MFD1177507.1"/>
    <property type="molecule type" value="Genomic_DNA"/>
</dbReference>
<dbReference type="Proteomes" id="UP001597262">
    <property type="component" value="Unassembled WGS sequence"/>
</dbReference>
<sequence length="537" mass="62449">MQLHHAMLVDDEVFSRKGLMKLIDWETCGFRIVAEADNGEDALELIRRLKPDLVITDIRMPVLDGLELIRQTTRSEEEGPEFIIISGYDDFKYAQQAVRYGVHDFVLKPIDQTEFADTLRRLHGKLSQRQEARAREERLQGGAVIESILKGDADEGAIAGWEERLNLKAVNELFYMLVELNDHHPWREKAEDITPSRFMELVQAALERLAGDGQTFPLREHRNRLGLIVPDRALAPLGDSIRSFAERLLRELEVLDGRVFVYAGGPVSRLTELREAYQAAREALQYKYICDDSGIVLSAEASLQPIQYLAIDQGLYGRIIEQVEELQLDRLEDSIRAMFRDFQEKRYAPEAVKMNLHQCVLGIVQIVRRMDGDEQSLRFLAPMMGWPDLNLTLREIKRLFASFAVESSRYIAELRRERQRGDIHKIRSYIETHYQDNITLKSIASRFYMNPVYLGQLFKKHYSIYFNDFLLQLRVNEAKRLLRQTDLRVYEVAERVGFGNPDYFVTQFEKLEKVTPSEYRSRLLREGTSGPREEKKR</sequence>
<dbReference type="PANTHER" id="PTHR42713">
    <property type="entry name" value="HISTIDINE KINASE-RELATED"/>
    <property type="match status" value="1"/>
</dbReference>
<dbReference type="InterPro" id="IPR011006">
    <property type="entry name" value="CheY-like_superfamily"/>
</dbReference>
<evidence type="ECO:0000259" key="9">
    <source>
        <dbReference type="PROSITE" id="PS01124"/>
    </source>
</evidence>
<feature type="domain" description="HTH araC/xylS-type" evidence="9">
    <location>
        <begin position="424"/>
        <end position="522"/>
    </location>
</feature>
<keyword evidence="4" id="KW-0902">Two-component regulatory system</keyword>
<dbReference type="PROSITE" id="PS50110">
    <property type="entry name" value="RESPONSE_REGULATORY"/>
    <property type="match status" value="1"/>
</dbReference>
<dbReference type="PANTHER" id="PTHR42713:SF3">
    <property type="entry name" value="TRANSCRIPTIONAL REGULATORY PROTEIN HPTR"/>
    <property type="match status" value="1"/>
</dbReference>
<dbReference type="InterPro" id="IPR009057">
    <property type="entry name" value="Homeodomain-like_sf"/>
</dbReference>
<name>A0ABW3RZS4_9BACL</name>
<dbReference type="InterPro" id="IPR018060">
    <property type="entry name" value="HTH_AraC"/>
</dbReference>
<gene>
    <name evidence="11" type="ORF">ACFQ3W_14525</name>
</gene>
<evidence type="ECO:0000256" key="2">
    <source>
        <dbReference type="ARBA" id="ARBA00022490"/>
    </source>
</evidence>
<dbReference type="InterPro" id="IPR051552">
    <property type="entry name" value="HptR"/>
</dbReference>
<protein>
    <submittedName>
        <fullName evidence="11">Response regulator</fullName>
    </submittedName>
</protein>
<keyword evidence="2" id="KW-0963">Cytoplasm</keyword>
<evidence type="ECO:0000256" key="7">
    <source>
        <dbReference type="ARBA" id="ARBA00023163"/>
    </source>
</evidence>
<evidence type="ECO:0000256" key="4">
    <source>
        <dbReference type="ARBA" id="ARBA00023012"/>
    </source>
</evidence>
<dbReference type="InterPro" id="IPR041522">
    <property type="entry name" value="CdaR_GGDEF"/>
</dbReference>
<dbReference type="Pfam" id="PF12833">
    <property type="entry name" value="HTH_18"/>
    <property type="match status" value="1"/>
</dbReference>
<accession>A0ABW3RZS4</accession>
<evidence type="ECO:0000256" key="5">
    <source>
        <dbReference type="ARBA" id="ARBA00023015"/>
    </source>
</evidence>
<comment type="caution">
    <text evidence="11">The sequence shown here is derived from an EMBL/GenBank/DDBJ whole genome shotgun (WGS) entry which is preliminary data.</text>
</comment>
<evidence type="ECO:0000313" key="12">
    <source>
        <dbReference type="Proteomes" id="UP001597262"/>
    </source>
</evidence>
<evidence type="ECO:0000259" key="10">
    <source>
        <dbReference type="PROSITE" id="PS50110"/>
    </source>
</evidence>
<proteinExistence type="predicted"/>
<comment type="subcellular location">
    <subcellularLocation>
        <location evidence="1">Cytoplasm</location>
    </subcellularLocation>
</comment>
<keyword evidence="7" id="KW-0804">Transcription</keyword>
<dbReference type="SMART" id="SM00448">
    <property type="entry name" value="REC"/>
    <property type="match status" value="1"/>
</dbReference>
<evidence type="ECO:0000256" key="1">
    <source>
        <dbReference type="ARBA" id="ARBA00004496"/>
    </source>
</evidence>
<dbReference type="Pfam" id="PF17853">
    <property type="entry name" value="GGDEF_2"/>
    <property type="match status" value="1"/>
</dbReference>
<evidence type="ECO:0000313" key="11">
    <source>
        <dbReference type="EMBL" id="MFD1177507.1"/>
    </source>
</evidence>
<evidence type="ECO:0000256" key="6">
    <source>
        <dbReference type="ARBA" id="ARBA00023125"/>
    </source>
</evidence>
<feature type="domain" description="Response regulatory" evidence="10">
    <location>
        <begin position="5"/>
        <end position="123"/>
    </location>
</feature>
<dbReference type="SUPFAM" id="SSF46689">
    <property type="entry name" value="Homeodomain-like"/>
    <property type="match status" value="2"/>
</dbReference>
<reference evidence="12" key="1">
    <citation type="journal article" date="2019" name="Int. J. Syst. Evol. Microbiol.">
        <title>The Global Catalogue of Microorganisms (GCM) 10K type strain sequencing project: providing services to taxonomists for standard genome sequencing and annotation.</title>
        <authorList>
            <consortium name="The Broad Institute Genomics Platform"/>
            <consortium name="The Broad Institute Genome Sequencing Center for Infectious Disease"/>
            <person name="Wu L."/>
            <person name="Ma J."/>
        </authorList>
    </citation>
    <scope>NUCLEOTIDE SEQUENCE [LARGE SCALE GENOMIC DNA]</scope>
    <source>
        <strain evidence="12">CCUG 59189</strain>
    </source>
</reference>